<dbReference type="Gene3D" id="3.30.559.30">
    <property type="entry name" value="Nonribosomal peptide synthetase, condensation domain"/>
    <property type="match status" value="1"/>
</dbReference>
<accession>A0A815BL89</accession>
<proteinExistence type="predicted"/>
<dbReference type="Proteomes" id="UP000663828">
    <property type="component" value="Unassembled WGS sequence"/>
</dbReference>
<dbReference type="PANTHER" id="PTHR45527:SF1">
    <property type="entry name" value="FATTY ACID SYNTHASE"/>
    <property type="match status" value="1"/>
</dbReference>
<organism evidence="2 3">
    <name type="scientific">Adineta ricciae</name>
    <name type="common">Rotifer</name>
    <dbReference type="NCBI Taxonomy" id="249248"/>
    <lineage>
        <taxon>Eukaryota</taxon>
        <taxon>Metazoa</taxon>
        <taxon>Spiralia</taxon>
        <taxon>Gnathifera</taxon>
        <taxon>Rotifera</taxon>
        <taxon>Eurotatoria</taxon>
        <taxon>Bdelloidea</taxon>
        <taxon>Adinetida</taxon>
        <taxon>Adinetidae</taxon>
        <taxon>Adineta</taxon>
    </lineage>
</organism>
<dbReference type="SUPFAM" id="SSF52777">
    <property type="entry name" value="CoA-dependent acyltransferases"/>
    <property type="match status" value="2"/>
</dbReference>
<name>A0A815BL89_ADIRI</name>
<dbReference type="GO" id="GO:0044550">
    <property type="term" value="P:secondary metabolite biosynthetic process"/>
    <property type="evidence" value="ECO:0007669"/>
    <property type="project" value="TreeGrafter"/>
</dbReference>
<dbReference type="PANTHER" id="PTHR45527">
    <property type="entry name" value="NONRIBOSOMAL PEPTIDE SYNTHETASE"/>
    <property type="match status" value="1"/>
</dbReference>
<evidence type="ECO:0000259" key="1">
    <source>
        <dbReference type="Pfam" id="PF00668"/>
    </source>
</evidence>
<dbReference type="InterPro" id="IPR001242">
    <property type="entry name" value="Condensation_dom"/>
</dbReference>
<sequence>MESYIANSPASFAQERIFLDEQVRFSDEVAIYNELLVLRVVEGSVSIARLLKTLQHILSKHTILRTSIIFDNEDSTLKQYITDSNLLFSLFNEKTFENESELFDIIYKLTINPTLFNLSEGRVFHCEILRQQNSCTDSNGNEWIKKCDILIMAFHHAVFDGSTVPIFLENLTLTYNNNYKITCFEDDHSMQYIDYSVHERLMDMTLSREFWHSELEGYDSEHASALPVDRYYSTAHQRSGLSSTAFITFSEETSKSFLDYASSHQVTPFQLGLAIFYTFLFKLTHGQTDQCISCVNANRYRTELQDLIGMFVSTLPYRVQIDPYWSFVEVVRHVREKCLSILEHSHYPLQHILADFHFNPLSIPFLQSTFDIITVTTETNYVSLKGASLEYVPMELSFEAAKIDFLVRFVYNPVSNENQLSCSFIGSRDLFDQPTIVTMSVRLQHLFNQLFSSNFSANNWNDSIYIPVIKFDLILPEETEEIKNVVFCRQSSIVNEGMSVCLLLKYFIHEAYK</sequence>
<dbReference type="InterPro" id="IPR023213">
    <property type="entry name" value="CAT-like_dom_sf"/>
</dbReference>
<dbReference type="Pfam" id="PF00668">
    <property type="entry name" value="Condensation"/>
    <property type="match status" value="1"/>
</dbReference>
<feature type="domain" description="Condensation" evidence="1">
    <location>
        <begin position="9"/>
        <end position="451"/>
    </location>
</feature>
<protein>
    <recommendedName>
        <fullName evidence="1">Condensation domain-containing protein</fullName>
    </recommendedName>
</protein>
<keyword evidence="3" id="KW-1185">Reference proteome</keyword>
<dbReference type="GO" id="GO:0031177">
    <property type="term" value="F:phosphopantetheine binding"/>
    <property type="evidence" value="ECO:0007669"/>
    <property type="project" value="TreeGrafter"/>
</dbReference>
<dbReference type="Gene3D" id="3.30.559.10">
    <property type="entry name" value="Chloramphenicol acetyltransferase-like domain"/>
    <property type="match status" value="1"/>
</dbReference>
<evidence type="ECO:0000313" key="3">
    <source>
        <dbReference type="Proteomes" id="UP000663828"/>
    </source>
</evidence>
<evidence type="ECO:0000313" key="2">
    <source>
        <dbReference type="EMBL" id="CAF1272128.1"/>
    </source>
</evidence>
<dbReference type="GO" id="GO:0005737">
    <property type="term" value="C:cytoplasm"/>
    <property type="evidence" value="ECO:0007669"/>
    <property type="project" value="TreeGrafter"/>
</dbReference>
<dbReference type="GO" id="GO:0043041">
    <property type="term" value="P:amino acid activation for nonribosomal peptide biosynthetic process"/>
    <property type="evidence" value="ECO:0007669"/>
    <property type="project" value="TreeGrafter"/>
</dbReference>
<dbReference type="AlphaFoldDB" id="A0A815BL89"/>
<dbReference type="GO" id="GO:0003824">
    <property type="term" value="F:catalytic activity"/>
    <property type="evidence" value="ECO:0007669"/>
    <property type="project" value="InterPro"/>
</dbReference>
<dbReference type="EMBL" id="CAJNOR010002278">
    <property type="protein sequence ID" value="CAF1272128.1"/>
    <property type="molecule type" value="Genomic_DNA"/>
</dbReference>
<gene>
    <name evidence="2" type="ORF">XAT740_LOCUS27353</name>
</gene>
<reference evidence="2" key="1">
    <citation type="submission" date="2021-02" db="EMBL/GenBank/DDBJ databases">
        <authorList>
            <person name="Nowell W R."/>
        </authorList>
    </citation>
    <scope>NUCLEOTIDE SEQUENCE</scope>
</reference>
<comment type="caution">
    <text evidence="2">The sequence shown here is derived from an EMBL/GenBank/DDBJ whole genome shotgun (WGS) entry which is preliminary data.</text>
</comment>